<evidence type="ECO:0000313" key="2">
    <source>
        <dbReference type="Proteomes" id="UP001165275"/>
    </source>
</evidence>
<sequence>MNASLVASTIAEEMSESISALGDSDLADATFSLLNGTWETLGDYGYLAYDFIDTDSRYQKNNDKHRLAKLVKDGINSEKINRTLHIVFEDYYGNLTEEQQQLLYRRQTAGIAGGAIANNYLFKNVTGTLLTGFFPRFFTGLTITTTYTLGGKIARSTYGSRQLMNDAPDLYWKLRSEGDLDLLYFLIEKYAEPFVKASKIKNTNPILFEEINNKFLSLEL</sequence>
<proteinExistence type="predicted"/>
<dbReference type="EMBL" id="JAGQDC010000001">
    <property type="protein sequence ID" value="MCL1027724.1"/>
    <property type="molecule type" value="Genomic_DNA"/>
</dbReference>
<organism evidence="1 2">
    <name type="scientific">Serratia silvae</name>
    <dbReference type="NCBI Taxonomy" id="2824122"/>
    <lineage>
        <taxon>Bacteria</taxon>
        <taxon>Pseudomonadati</taxon>
        <taxon>Pseudomonadota</taxon>
        <taxon>Gammaproteobacteria</taxon>
        <taxon>Enterobacterales</taxon>
        <taxon>Yersiniaceae</taxon>
        <taxon>Serratia</taxon>
    </lineage>
</organism>
<gene>
    <name evidence="1" type="ORF">KAJ71_01500</name>
</gene>
<evidence type="ECO:0000313" key="1">
    <source>
        <dbReference type="EMBL" id="MCL1027724.1"/>
    </source>
</evidence>
<dbReference type="RefSeq" id="WP_248944051.1">
    <property type="nucleotide sequence ID" value="NZ_JAGQDC010000001.1"/>
</dbReference>
<protein>
    <submittedName>
        <fullName evidence="1">Uncharacterized protein</fullName>
    </submittedName>
</protein>
<reference evidence="1" key="1">
    <citation type="submission" date="2021-04" db="EMBL/GenBank/DDBJ databases">
        <title>Genome sequence of Serratia sp. arafor3.</title>
        <authorList>
            <person name="Besaury L."/>
        </authorList>
    </citation>
    <scope>NUCLEOTIDE SEQUENCE</scope>
    <source>
        <strain evidence="1">Arafor3</strain>
    </source>
</reference>
<comment type="caution">
    <text evidence="1">The sequence shown here is derived from an EMBL/GenBank/DDBJ whole genome shotgun (WGS) entry which is preliminary data.</text>
</comment>
<keyword evidence="2" id="KW-1185">Reference proteome</keyword>
<name>A0ABT0K7K8_9GAMM</name>
<dbReference type="Proteomes" id="UP001165275">
    <property type="component" value="Unassembled WGS sequence"/>
</dbReference>
<accession>A0ABT0K7K8</accession>